<comment type="function">
    <text evidence="9">Component of the Mediator complex, a coactivator involved in the regulated transcription of nearly all RNA polymerase II-dependent genes. Mediator functions as a bridge to convey information from gene-specific regulatory proteins to the basal RNA polymerase II transcription machinery. Mediator is recruited to promoters by direct interactions with regulatory proteins and serves as a scaffold for the assembly of a functional preinitiation complex with RNA polymerase II and the general transcription factors.</text>
</comment>
<evidence type="ECO:0000256" key="9">
    <source>
        <dbReference type="RuleBase" id="RU364059"/>
    </source>
</evidence>
<evidence type="ECO:0000256" key="3">
    <source>
        <dbReference type="ARBA" id="ARBA00020612"/>
    </source>
</evidence>
<evidence type="ECO:0000256" key="4">
    <source>
        <dbReference type="ARBA" id="ARBA00023015"/>
    </source>
</evidence>
<dbReference type="GO" id="GO:0045944">
    <property type="term" value="P:positive regulation of transcription by RNA polymerase II"/>
    <property type="evidence" value="ECO:0007669"/>
    <property type="project" value="UniProtKB-ARBA"/>
</dbReference>
<evidence type="ECO:0000256" key="2">
    <source>
        <dbReference type="ARBA" id="ARBA00006210"/>
    </source>
</evidence>
<dbReference type="Pfam" id="PF10744">
    <property type="entry name" value="Med1"/>
    <property type="match status" value="1"/>
</dbReference>
<reference evidence="11" key="1">
    <citation type="submission" date="2025-08" db="UniProtKB">
        <authorList>
            <consortium name="Ensembl"/>
        </authorList>
    </citation>
    <scope>IDENTIFICATION</scope>
</reference>
<evidence type="ECO:0000256" key="7">
    <source>
        <dbReference type="ARBA" id="ARBA00023242"/>
    </source>
</evidence>
<dbReference type="GO" id="GO:0046966">
    <property type="term" value="F:nuclear thyroid hormone receptor binding"/>
    <property type="evidence" value="ECO:0007669"/>
    <property type="project" value="TreeGrafter"/>
</dbReference>
<protein>
    <recommendedName>
        <fullName evidence="3 9">Mediator of RNA polymerase II transcription subunit 1</fullName>
    </recommendedName>
    <alternativeName>
        <fullName evidence="8 9">Mediator complex subunit 1</fullName>
    </alternativeName>
</protein>
<sequence>MAVVGSKSFISDLHSKYAEKTWNETFKLVRRCMDKSRGDTKPCEPLIRCLKILHEALNVSSLSAMVSRLEIMAKQRGMGSHLSPTETTCYLTADMFYLEVLLLPGGEVEDVKLAQHGEAPVSSESLLQLLKSKKFEEFSVKLKGLSSLYNIPGDNETKIKVYTALQFLGKDLQKISHLPRALRECNLQVDMILNGRIGYLTAGSEGIPMTIQYYISPSDILLEMSDSERGSIGQLALVTVGPSDSTHRLQMASVIPQPPQLDAQGLPLFSPLCEVLSEMMPACFQLKLQPPLPMLSSFVEKLSQITDVAIADADLQWAPFPQLMMTLLGENGGKKTWDGQDAHFLVPLPGKEIHSYVLPGAAWEEAALRGTLMSTIPFTHPAHVPALLELLRHQCAINTLLASCITSLRPSPVLVNVADSRKLTCSLFAVGSESMDEYVSRVLKRCMSIPVTMRALNRRLSKRTCGEPLPACSATISTADVSPASPLPMSCEADGSLSSGSGLESIGIPTTSSTAAVFSQDAMGTDTTATAAESAFCLSVAEVNTNPTANPYPCASVCVYSQWMHNNHLPELI</sequence>
<dbReference type="InterPro" id="IPR051999">
    <property type="entry name" value="Mediator_complex_subunit_1"/>
</dbReference>
<keyword evidence="5 9" id="KW-0010">Activator</keyword>
<evidence type="ECO:0000256" key="8">
    <source>
        <dbReference type="ARBA" id="ARBA00031254"/>
    </source>
</evidence>
<evidence type="ECO:0000256" key="6">
    <source>
        <dbReference type="ARBA" id="ARBA00023163"/>
    </source>
</evidence>
<reference evidence="11" key="2">
    <citation type="submission" date="2025-09" db="UniProtKB">
        <authorList>
            <consortium name="Ensembl"/>
        </authorList>
    </citation>
    <scope>IDENTIFICATION</scope>
</reference>
<evidence type="ECO:0000313" key="12">
    <source>
        <dbReference type="Proteomes" id="UP000694557"/>
    </source>
</evidence>
<dbReference type="GO" id="GO:0003712">
    <property type="term" value="F:transcription coregulator activity"/>
    <property type="evidence" value="ECO:0007669"/>
    <property type="project" value="InterPro"/>
</dbReference>
<dbReference type="GO" id="GO:0042809">
    <property type="term" value="F:nuclear vitamin D receptor binding"/>
    <property type="evidence" value="ECO:0007669"/>
    <property type="project" value="TreeGrafter"/>
</dbReference>
<dbReference type="GO" id="GO:0042974">
    <property type="term" value="F:nuclear retinoic acid receptor binding"/>
    <property type="evidence" value="ECO:0007669"/>
    <property type="project" value="TreeGrafter"/>
</dbReference>
<dbReference type="GO" id="GO:0097067">
    <property type="term" value="P:cellular response to thyroid hormone stimulus"/>
    <property type="evidence" value="ECO:0007669"/>
    <property type="project" value="TreeGrafter"/>
</dbReference>
<evidence type="ECO:0000256" key="5">
    <source>
        <dbReference type="ARBA" id="ARBA00023159"/>
    </source>
</evidence>
<keyword evidence="12" id="KW-1185">Reference proteome</keyword>
<feature type="domain" description="Mediator complex subunit Med1" evidence="10">
    <location>
        <begin position="48"/>
        <end position="405"/>
    </location>
</feature>
<dbReference type="InterPro" id="IPR019680">
    <property type="entry name" value="Mediator_Med1"/>
</dbReference>
<evidence type="ECO:0000256" key="1">
    <source>
        <dbReference type="ARBA" id="ARBA00004123"/>
    </source>
</evidence>
<proteinExistence type="inferred from homology"/>
<organism evidence="11 12">
    <name type="scientific">Oncorhynchus kisutch</name>
    <name type="common">Coho salmon</name>
    <name type="synonym">Salmo kisutch</name>
    <dbReference type="NCBI Taxonomy" id="8019"/>
    <lineage>
        <taxon>Eukaryota</taxon>
        <taxon>Metazoa</taxon>
        <taxon>Chordata</taxon>
        <taxon>Craniata</taxon>
        <taxon>Vertebrata</taxon>
        <taxon>Euteleostomi</taxon>
        <taxon>Actinopterygii</taxon>
        <taxon>Neopterygii</taxon>
        <taxon>Teleostei</taxon>
        <taxon>Protacanthopterygii</taxon>
        <taxon>Salmoniformes</taxon>
        <taxon>Salmonidae</taxon>
        <taxon>Salmoninae</taxon>
        <taxon>Oncorhynchus</taxon>
    </lineage>
</organism>
<dbReference type="PANTHER" id="PTHR12881">
    <property type="entry name" value="MEDIATOR OF RNA POLYMERASE II TRANSCRIPTION SUBUNIT 1"/>
    <property type="match status" value="1"/>
</dbReference>
<comment type="subcellular location">
    <subcellularLocation>
        <location evidence="1 9">Nucleus</location>
    </subcellularLocation>
</comment>
<keyword evidence="4 9" id="KW-0805">Transcription regulation</keyword>
<dbReference type="GO" id="GO:0016592">
    <property type="term" value="C:mediator complex"/>
    <property type="evidence" value="ECO:0007669"/>
    <property type="project" value="InterPro"/>
</dbReference>
<accession>A0A8C7CTX5</accession>
<dbReference type="Proteomes" id="UP000694557">
    <property type="component" value="Unassembled WGS sequence"/>
</dbReference>
<keyword evidence="7 9" id="KW-0539">Nucleus</keyword>
<name>A0A8C7CTX5_ONCKI</name>
<evidence type="ECO:0000259" key="10">
    <source>
        <dbReference type="Pfam" id="PF10744"/>
    </source>
</evidence>
<gene>
    <name evidence="11" type="primary">med1l</name>
</gene>
<dbReference type="AlphaFoldDB" id="A0A8C7CTX5"/>
<dbReference type="Ensembl" id="ENSOKIT00005012326.1">
    <property type="protein sequence ID" value="ENSOKIP00005011527.1"/>
    <property type="gene ID" value="ENSOKIG00005005237.1"/>
</dbReference>
<dbReference type="PANTHER" id="PTHR12881:SF4">
    <property type="entry name" value="MEDIATOR OF RNA POLYMERASE II TRANSCRIPTION SUBUNIT 1"/>
    <property type="match status" value="1"/>
</dbReference>
<evidence type="ECO:0000313" key="11">
    <source>
        <dbReference type="Ensembl" id="ENSOKIP00005011527.1"/>
    </source>
</evidence>
<comment type="similarity">
    <text evidence="2 9">Belongs to the Mediator complex subunit 1 family.</text>
</comment>
<dbReference type="GeneTree" id="ENSGT00940000158009"/>
<keyword evidence="6 9" id="KW-0804">Transcription</keyword>